<reference evidence="1" key="1">
    <citation type="submission" date="2022-06" db="EMBL/GenBank/DDBJ databases">
        <authorList>
            <person name="Legras J.-L."/>
            <person name="Devillers H."/>
            <person name="Grondin C."/>
        </authorList>
    </citation>
    <scope>NUCLEOTIDE SEQUENCE</scope>
    <source>
        <strain evidence="1">CLIB 1444</strain>
    </source>
</reference>
<evidence type="ECO:0000313" key="1">
    <source>
        <dbReference type="EMBL" id="CAH6722764.1"/>
    </source>
</evidence>
<keyword evidence="2" id="KW-1185">Reference proteome</keyword>
<protein>
    <submittedName>
        <fullName evidence="1">Uncharacterized protein</fullName>
    </submittedName>
</protein>
<gene>
    <name evidence="1" type="ORF">CLIB1444_11S00606</name>
</gene>
<accession>A0ACA9YCG9</accession>
<proteinExistence type="predicted"/>
<name>A0ACA9YCG9_9ASCO</name>
<sequence>MKFPHPWFQAYDGYGPLPLLSAEWDIIEISKAIRSKPEWKSKYKNDEITAKWESELCSQSKRKEIKELFNYVLQELDWYVEMENSIPGYTIECDDKIVTSDTVIPKEIKGQLVKEVKSFASSLKEKDYHPGSNNQVLDLVHPSLYPYQYGKTPTRTDNGIELVPYSDEIKNVKPGVSQYFVSKKYQWLPSLLVLDGDKYSIKSYINNLVPDFKYKELYTTIETIFNLSLEGLSHVLARTVSEQVVRIPTLKYDEGYTDEFNERLKDAWRNLTKMEDAEWTKMFEEIEQSKVDNIKPLSIEYRKPETSKFDLKEFQELKVIVKLADIELTPENPKYKGGSWHVEGTINEDIVATILYYYDSENISESKLSFRTTFEEPEYEQGDDFFCEHFYGLKDESPLCRNLGSVECKEDRLLIFPNVFQHHVDPFELVDKSKRGHRKILCMFLVDPNNNLVVTTEKVPVQQPEWQELNDEVIIKKITDLNLDSDWPPTLEEMKRVREDLMKERSANPNAYDDEVIPFERLFSLCEH</sequence>
<organism evidence="1 2">
    <name type="scientific">[Candida] jaroonii</name>
    <dbReference type="NCBI Taxonomy" id="467808"/>
    <lineage>
        <taxon>Eukaryota</taxon>
        <taxon>Fungi</taxon>
        <taxon>Dikarya</taxon>
        <taxon>Ascomycota</taxon>
        <taxon>Saccharomycotina</taxon>
        <taxon>Pichiomycetes</taxon>
        <taxon>Debaryomycetaceae</taxon>
        <taxon>Yamadazyma</taxon>
    </lineage>
</organism>
<dbReference type="Proteomes" id="UP001152531">
    <property type="component" value="Unassembled WGS sequence"/>
</dbReference>
<comment type="caution">
    <text evidence="1">The sequence shown here is derived from an EMBL/GenBank/DDBJ whole genome shotgun (WGS) entry which is preliminary data.</text>
</comment>
<dbReference type="EMBL" id="CALSDN010000011">
    <property type="protein sequence ID" value="CAH6722764.1"/>
    <property type="molecule type" value="Genomic_DNA"/>
</dbReference>
<evidence type="ECO:0000313" key="2">
    <source>
        <dbReference type="Proteomes" id="UP001152531"/>
    </source>
</evidence>